<keyword evidence="3 5" id="KW-1133">Transmembrane helix</keyword>
<dbReference type="SUPFAM" id="SSF141322">
    <property type="entry name" value="NfeD domain-like"/>
    <property type="match status" value="1"/>
</dbReference>
<protein>
    <submittedName>
        <fullName evidence="8">Uncharacterized protein</fullName>
    </submittedName>
</protein>
<organism evidence="8">
    <name type="scientific">marine sediment metagenome</name>
    <dbReference type="NCBI Taxonomy" id="412755"/>
    <lineage>
        <taxon>unclassified sequences</taxon>
        <taxon>metagenomes</taxon>
        <taxon>ecological metagenomes</taxon>
    </lineage>
</organism>
<dbReference type="PANTHER" id="PTHR33507">
    <property type="entry name" value="INNER MEMBRANE PROTEIN YBBJ"/>
    <property type="match status" value="1"/>
</dbReference>
<evidence type="ECO:0000259" key="7">
    <source>
        <dbReference type="Pfam" id="PF24961"/>
    </source>
</evidence>
<evidence type="ECO:0000259" key="6">
    <source>
        <dbReference type="Pfam" id="PF01957"/>
    </source>
</evidence>
<name>A0A0F9F519_9ZZZZ</name>
<dbReference type="Gene3D" id="2.40.50.140">
    <property type="entry name" value="Nucleic acid-binding proteins"/>
    <property type="match status" value="1"/>
</dbReference>
<dbReference type="Pfam" id="PF24961">
    <property type="entry name" value="NfeD_membrane"/>
    <property type="match status" value="1"/>
</dbReference>
<feature type="domain" description="NfeD-like C-terminal" evidence="6">
    <location>
        <begin position="263"/>
        <end position="318"/>
    </location>
</feature>
<dbReference type="Pfam" id="PF01957">
    <property type="entry name" value="NfeD"/>
    <property type="match status" value="1"/>
</dbReference>
<keyword evidence="2 5" id="KW-0812">Transmembrane</keyword>
<dbReference type="InterPro" id="IPR029045">
    <property type="entry name" value="ClpP/crotonase-like_dom_sf"/>
</dbReference>
<comment type="subcellular location">
    <subcellularLocation>
        <location evidence="1">Membrane</location>
        <topology evidence="1">Multi-pass membrane protein</topology>
    </subcellularLocation>
</comment>
<dbReference type="PANTHER" id="PTHR33507:SF4">
    <property type="entry name" value="NODULATION COMPETITIVENESS PROTEIN NFED"/>
    <property type="match status" value="1"/>
</dbReference>
<proteinExistence type="predicted"/>
<feature type="transmembrane region" description="Helical" evidence="5">
    <location>
        <begin position="175"/>
        <end position="192"/>
    </location>
</feature>
<feature type="domain" description="NfeD integral membrane" evidence="7">
    <location>
        <begin position="130"/>
        <end position="247"/>
    </location>
</feature>
<dbReference type="Gene3D" id="3.90.226.10">
    <property type="entry name" value="2-enoyl-CoA Hydratase, Chain A, domain 1"/>
    <property type="match status" value="1"/>
</dbReference>
<reference evidence="8" key="1">
    <citation type="journal article" date="2015" name="Nature">
        <title>Complex archaea that bridge the gap between prokaryotes and eukaryotes.</title>
        <authorList>
            <person name="Spang A."/>
            <person name="Saw J.H."/>
            <person name="Jorgensen S.L."/>
            <person name="Zaremba-Niedzwiedzka K."/>
            <person name="Martijn J."/>
            <person name="Lind A.E."/>
            <person name="van Eijk R."/>
            <person name="Schleper C."/>
            <person name="Guy L."/>
            <person name="Ettema T.J."/>
        </authorList>
    </citation>
    <scope>NUCLEOTIDE SEQUENCE</scope>
</reference>
<dbReference type="AlphaFoldDB" id="A0A0F9F519"/>
<dbReference type="InterPro" id="IPR012340">
    <property type="entry name" value="NA-bd_OB-fold"/>
</dbReference>
<evidence type="ECO:0000256" key="3">
    <source>
        <dbReference type="ARBA" id="ARBA00022989"/>
    </source>
</evidence>
<feature type="transmembrane region" description="Helical" evidence="5">
    <location>
        <begin position="152"/>
        <end position="169"/>
    </location>
</feature>
<evidence type="ECO:0000313" key="8">
    <source>
        <dbReference type="EMBL" id="KKL73586.1"/>
    </source>
</evidence>
<dbReference type="GO" id="GO:0016020">
    <property type="term" value="C:membrane"/>
    <property type="evidence" value="ECO:0007669"/>
    <property type="project" value="UniProtKB-SubCell"/>
</dbReference>
<feature type="transmembrane region" description="Helical" evidence="5">
    <location>
        <begin position="199"/>
        <end position="218"/>
    </location>
</feature>
<sequence>AVGGATMLAQIIRMVEQAQGSKLPIQALGDKVTNDASAQIRALAELRGRNEEWAESAVRDAISANANEALELNVVDLVANDLDELLDSVDGREVTLDNGREVTLQTANADQVFNNMNFIERFLDLIADPNIALLLLSLGSLAIFIEIVNPGVIFPGVFGVIALILGFFSLSVLPFNWAGVALIMFAFVLFGLEIFVPSGGILGGGGVVALILGGLLLTSGNPPEFQVSRWLLFGLAAAMGTIVVFVLVNIMRIRMMPVQVGMETLVGRTAVVRSTLDPSGFVFLDGEHWSAESDEGTIEQDERVVVTEVHGLKLKVRKQQHLKGD</sequence>
<feature type="transmembrane region" description="Helical" evidence="5">
    <location>
        <begin position="125"/>
        <end position="145"/>
    </location>
</feature>
<accession>A0A0F9F519</accession>
<gene>
    <name evidence="8" type="ORF">LCGC14_2073390</name>
</gene>
<dbReference type="InterPro" id="IPR056739">
    <property type="entry name" value="NfeD_membrane"/>
</dbReference>
<keyword evidence="4 5" id="KW-0472">Membrane</keyword>
<evidence type="ECO:0000256" key="1">
    <source>
        <dbReference type="ARBA" id="ARBA00004141"/>
    </source>
</evidence>
<evidence type="ECO:0000256" key="2">
    <source>
        <dbReference type="ARBA" id="ARBA00022692"/>
    </source>
</evidence>
<feature type="transmembrane region" description="Helical" evidence="5">
    <location>
        <begin position="230"/>
        <end position="250"/>
    </location>
</feature>
<comment type="caution">
    <text evidence="8">The sequence shown here is derived from an EMBL/GenBank/DDBJ whole genome shotgun (WGS) entry which is preliminary data.</text>
</comment>
<dbReference type="InterPro" id="IPR002810">
    <property type="entry name" value="NfeD-like_C"/>
</dbReference>
<evidence type="ECO:0000256" key="5">
    <source>
        <dbReference type="SAM" id="Phobius"/>
    </source>
</evidence>
<feature type="non-terminal residue" evidence="8">
    <location>
        <position position="1"/>
    </location>
</feature>
<dbReference type="InterPro" id="IPR052165">
    <property type="entry name" value="Membrane_assoc_protease"/>
</dbReference>
<dbReference type="EMBL" id="LAZR01024914">
    <property type="protein sequence ID" value="KKL73586.1"/>
    <property type="molecule type" value="Genomic_DNA"/>
</dbReference>
<dbReference type="SUPFAM" id="SSF52096">
    <property type="entry name" value="ClpP/crotonase"/>
    <property type="match status" value="1"/>
</dbReference>
<evidence type="ECO:0000256" key="4">
    <source>
        <dbReference type="ARBA" id="ARBA00023136"/>
    </source>
</evidence>